<dbReference type="AlphaFoldDB" id="A0AA39XGZ6"/>
<evidence type="ECO:0000256" key="1">
    <source>
        <dbReference type="SAM" id="MobiDB-lite"/>
    </source>
</evidence>
<feature type="transmembrane region" description="Helical" evidence="2">
    <location>
        <begin position="502"/>
        <end position="523"/>
    </location>
</feature>
<name>A0AA39XGZ6_9PEZI</name>
<proteinExistence type="predicted"/>
<evidence type="ECO:0000313" key="4">
    <source>
        <dbReference type="Proteomes" id="UP001175000"/>
    </source>
</evidence>
<feature type="transmembrane region" description="Helical" evidence="2">
    <location>
        <begin position="42"/>
        <end position="58"/>
    </location>
</feature>
<keyword evidence="4" id="KW-1185">Reference proteome</keyword>
<feature type="transmembrane region" description="Helical" evidence="2">
    <location>
        <begin position="70"/>
        <end position="89"/>
    </location>
</feature>
<dbReference type="EMBL" id="JAULSU010000001">
    <property type="protein sequence ID" value="KAK0633824.1"/>
    <property type="molecule type" value="Genomic_DNA"/>
</dbReference>
<feature type="transmembrane region" description="Helical" evidence="2">
    <location>
        <begin position="360"/>
        <end position="385"/>
    </location>
</feature>
<dbReference type="Proteomes" id="UP001175000">
    <property type="component" value="Unassembled WGS sequence"/>
</dbReference>
<keyword evidence="2" id="KW-0472">Membrane</keyword>
<organism evidence="3 4">
    <name type="scientific">Immersiella caudata</name>
    <dbReference type="NCBI Taxonomy" id="314043"/>
    <lineage>
        <taxon>Eukaryota</taxon>
        <taxon>Fungi</taxon>
        <taxon>Dikarya</taxon>
        <taxon>Ascomycota</taxon>
        <taxon>Pezizomycotina</taxon>
        <taxon>Sordariomycetes</taxon>
        <taxon>Sordariomycetidae</taxon>
        <taxon>Sordariales</taxon>
        <taxon>Lasiosphaeriaceae</taxon>
        <taxon>Immersiella</taxon>
    </lineage>
</organism>
<feature type="transmembrane region" description="Helical" evidence="2">
    <location>
        <begin position="95"/>
        <end position="117"/>
    </location>
</feature>
<keyword evidence="2" id="KW-1133">Transmembrane helix</keyword>
<protein>
    <submittedName>
        <fullName evidence="3">Uncharacterized protein</fullName>
    </submittedName>
</protein>
<feature type="region of interest" description="Disordered" evidence="1">
    <location>
        <begin position="599"/>
        <end position="647"/>
    </location>
</feature>
<gene>
    <name evidence="3" type="ORF">B0T14DRAFT_491929</name>
</gene>
<feature type="compositionally biased region" description="Basic and acidic residues" evidence="1">
    <location>
        <begin position="628"/>
        <end position="647"/>
    </location>
</feature>
<feature type="transmembrane region" description="Helical" evidence="2">
    <location>
        <begin position="302"/>
        <end position="321"/>
    </location>
</feature>
<evidence type="ECO:0000256" key="2">
    <source>
        <dbReference type="SAM" id="Phobius"/>
    </source>
</evidence>
<evidence type="ECO:0000313" key="3">
    <source>
        <dbReference type="EMBL" id="KAK0633824.1"/>
    </source>
</evidence>
<accession>A0AA39XGZ6</accession>
<sequence>MGNSQSSLSGTQFVNTEQPAVASFQQCHVFGDSSLYGVGIRTSYYLQYTAALLSLLFLRRGQDQSQKSWFLSFVPLIAANLVVLSLSAGGGGLVILDWAIVFGLVFWSIVFLVWPVLGGTDCRAGVPDLGGDPKPLQQALERELGRVIGDREAEWHARYVNVLRELGLEGEERGDEKEDRHRDLEVALRDYVTAFTPARFSLASTEATSYILDHYGDGRASHVATRMMIDNKQIEAFRDSHTEALRLANVSFDHSQATTMALGRFALEGLPPAETAQVRRSPWLVLKEVGYRIRATGTVTNCGLGLVLYSGFVVFTIWAIFRGVSAGARAGCNIRVVFLVVPASVYNRSAINALRVFLCIWFALVGIPALLVGVVLVGLGIADWWRGTPSTGHRNGTPDPTGFSTVPYDTEKGKETEIASPISPGSATRASRTSEMLYEMDELRTPTSPGTARNTRGSSFFGGSILKDVEPTSGGAEIRGGKSRKPLDLRARMSPACAKGRWAYLLLVPVIHTITVVEVTIRINRLDMTAPPMSSMGELLAFFLGVFVLLRVLALCARESMRRLQRRRSAGWFEERRSMVTAPAKRVGDPDFGRALRKETSVRSGESSFGREGQGLDAKGKRRIYMQPERKSGSSMGKFREMIDDED</sequence>
<keyword evidence="2" id="KW-0812">Transmembrane</keyword>
<comment type="caution">
    <text evidence="3">The sequence shown here is derived from an EMBL/GenBank/DDBJ whole genome shotgun (WGS) entry which is preliminary data.</text>
</comment>
<feature type="transmembrane region" description="Helical" evidence="2">
    <location>
        <begin position="539"/>
        <end position="557"/>
    </location>
</feature>
<reference evidence="3" key="1">
    <citation type="submission" date="2023-06" db="EMBL/GenBank/DDBJ databases">
        <title>Genome-scale phylogeny and comparative genomics of the fungal order Sordariales.</title>
        <authorList>
            <consortium name="Lawrence Berkeley National Laboratory"/>
            <person name="Hensen N."/>
            <person name="Bonometti L."/>
            <person name="Westerberg I."/>
            <person name="Brannstrom I.O."/>
            <person name="Guillou S."/>
            <person name="Cros-Aarteil S."/>
            <person name="Calhoun S."/>
            <person name="Haridas S."/>
            <person name="Kuo A."/>
            <person name="Mondo S."/>
            <person name="Pangilinan J."/>
            <person name="Riley R."/>
            <person name="Labutti K."/>
            <person name="Andreopoulos B."/>
            <person name="Lipzen A."/>
            <person name="Chen C."/>
            <person name="Yanf M."/>
            <person name="Daum C."/>
            <person name="Ng V."/>
            <person name="Clum A."/>
            <person name="Steindorff A."/>
            <person name="Ohm R."/>
            <person name="Martin F."/>
            <person name="Silar P."/>
            <person name="Natvig D."/>
            <person name="Lalanne C."/>
            <person name="Gautier V."/>
            <person name="Ament-Velasquez S.L."/>
            <person name="Kruys A."/>
            <person name="Hutchinson M.I."/>
            <person name="Powell A.J."/>
            <person name="Barry K."/>
            <person name="Miller A.N."/>
            <person name="Grigoriev I.V."/>
            <person name="Debuchy R."/>
            <person name="Gladieux P."/>
            <person name="Thoren M.H."/>
            <person name="Johannesson H."/>
        </authorList>
    </citation>
    <scope>NUCLEOTIDE SEQUENCE</scope>
    <source>
        <strain evidence="3">CBS 606.72</strain>
    </source>
</reference>